<protein>
    <submittedName>
        <fullName evidence="1">Uncharacterized protein</fullName>
    </submittedName>
</protein>
<comment type="caution">
    <text evidence="1">The sequence shown here is derived from an EMBL/GenBank/DDBJ whole genome shotgun (WGS) entry which is preliminary data.</text>
</comment>
<name>A0A542VZH8_ZYMMB</name>
<organism evidence="1 2">
    <name type="scientific">Zymomonas mobilis</name>
    <dbReference type="NCBI Taxonomy" id="542"/>
    <lineage>
        <taxon>Bacteria</taxon>
        <taxon>Pseudomonadati</taxon>
        <taxon>Pseudomonadota</taxon>
        <taxon>Alphaproteobacteria</taxon>
        <taxon>Sphingomonadales</taxon>
        <taxon>Zymomonadaceae</taxon>
        <taxon>Zymomonas</taxon>
    </lineage>
</organism>
<gene>
    <name evidence="1" type="ORF">FBY58_0275</name>
</gene>
<evidence type="ECO:0000313" key="2">
    <source>
        <dbReference type="Proteomes" id="UP000316887"/>
    </source>
</evidence>
<accession>A0A542VZH8</accession>
<reference evidence="1 2" key="1">
    <citation type="submission" date="2019-06" db="EMBL/GenBank/DDBJ databases">
        <title>Genome sequencing of Zymomonas mobilis strains for genetic engineering and biofuel applications.</title>
        <authorList>
            <person name="Teravest M."/>
        </authorList>
    </citation>
    <scope>NUCLEOTIDE SEQUENCE [LARGE SCALE GENOMIC DNA]</scope>
    <source>
        <strain evidence="1 2">AN0101</strain>
    </source>
</reference>
<proteinExistence type="predicted"/>
<sequence>MWILRLSEKEKILAEVCGYIYMLKKAFFRFLQLTDVNFYKFIQLDLNFSDFLDIFVFLVSDL</sequence>
<dbReference type="Proteomes" id="UP000316887">
    <property type="component" value="Unassembled WGS sequence"/>
</dbReference>
<evidence type="ECO:0000313" key="1">
    <source>
        <dbReference type="EMBL" id="TQL16731.1"/>
    </source>
</evidence>
<dbReference type="AlphaFoldDB" id="A0A542VZH8"/>
<dbReference type="EMBL" id="VFOF01000001">
    <property type="protein sequence ID" value="TQL16731.1"/>
    <property type="molecule type" value="Genomic_DNA"/>
</dbReference>